<reference evidence="2 3" key="1">
    <citation type="submission" date="2018-02" db="EMBL/GenBank/DDBJ databases">
        <title>Complete genome sequence of Streptomyces dengpaensis, the producer of angucyclines.</title>
        <authorList>
            <person name="Yumei L."/>
        </authorList>
    </citation>
    <scope>NUCLEOTIDE SEQUENCE [LARGE SCALE GENOMIC DNA]</scope>
    <source>
        <strain evidence="2 3">XZHG99</strain>
    </source>
</reference>
<evidence type="ECO:0000256" key="1">
    <source>
        <dbReference type="SAM" id="MobiDB-lite"/>
    </source>
</evidence>
<evidence type="ECO:0008006" key="4">
    <source>
        <dbReference type="Google" id="ProtNLM"/>
    </source>
</evidence>
<keyword evidence="3" id="KW-1185">Reference proteome</keyword>
<evidence type="ECO:0000313" key="3">
    <source>
        <dbReference type="Proteomes" id="UP000238413"/>
    </source>
</evidence>
<proteinExistence type="predicted"/>
<name>A0ABM6SZW4_9ACTN</name>
<gene>
    <name evidence="2" type="ORF">C4B68_34535</name>
</gene>
<sequence>MPDLFIDGSWRGALDERTREIRCPTDGSLVGVVDSGASSGPRAWRSTARPSTSGGTPTRPHRGGLPRMNPLIDPVTRRRLLPSRAGD</sequence>
<organism evidence="2 3">
    <name type="scientific">Streptomyces dengpaensis</name>
    <dbReference type="NCBI Taxonomy" id="2049881"/>
    <lineage>
        <taxon>Bacteria</taxon>
        <taxon>Bacillati</taxon>
        <taxon>Actinomycetota</taxon>
        <taxon>Actinomycetes</taxon>
        <taxon>Kitasatosporales</taxon>
        <taxon>Streptomycetaceae</taxon>
        <taxon>Streptomyces</taxon>
    </lineage>
</organism>
<dbReference type="Proteomes" id="UP000238413">
    <property type="component" value="Chromosome"/>
</dbReference>
<evidence type="ECO:0000313" key="2">
    <source>
        <dbReference type="EMBL" id="AVH60066.1"/>
    </source>
</evidence>
<accession>A0ABM6SZW4</accession>
<dbReference type="EMBL" id="CP026652">
    <property type="protein sequence ID" value="AVH60066.1"/>
    <property type="molecule type" value="Genomic_DNA"/>
</dbReference>
<protein>
    <recommendedName>
        <fullName evidence="4">Aldehyde dehydrogenase domain-containing protein</fullName>
    </recommendedName>
</protein>
<feature type="region of interest" description="Disordered" evidence="1">
    <location>
        <begin position="32"/>
        <end position="87"/>
    </location>
</feature>